<evidence type="ECO:0000313" key="2">
    <source>
        <dbReference type="EMBL" id="KAF9473162.1"/>
    </source>
</evidence>
<gene>
    <name evidence="2" type="ORF">BDN70DRAFT_406545</name>
</gene>
<comment type="caution">
    <text evidence="2">The sequence shown here is derived from an EMBL/GenBank/DDBJ whole genome shotgun (WGS) entry which is preliminary data.</text>
</comment>
<dbReference type="AlphaFoldDB" id="A0A9P5YNS2"/>
<dbReference type="EMBL" id="MU155465">
    <property type="protein sequence ID" value="KAF9473162.1"/>
    <property type="molecule type" value="Genomic_DNA"/>
</dbReference>
<sequence length="121" mass="14038">MRHFVWVNKSLDDENGKHLHLSLSTEHRNPNPRFSARGSNAPHARHPTTHFHLHGYPYHESYASTVKFDELQLFILYLCYVVISESIDRGFSYVRSLSSTPPFHVDDVNSRRNRGRGVHSP</sequence>
<protein>
    <submittedName>
        <fullName evidence="2">Uncharacterized protein</fullName>
    </submittedName>
</protein>
<evidence type="ECO:0000313" key="3">
    <source>
        <dbReference type="Proteomes" id="UP000807469"/>
    </source>
</evidence>
<organism evidence="2 3">
    <name type="scientific">Pholiota conissans</name>
    <dbReference type="NCBI Taxonomy" id="109636"/>
    <lineage>
        <taxon>Eukaryota</taxon>
        <taxon>Fungi</taxon>
        <taxon>Dikarya</taxon>
        <taxon>Basidiomycota</taxon>
        <taxon>Agaricomycotina</taxon>
        <taxon>Agaricomycetes</taxon>
        <taxon>Agaricomycetidae</taxon>
        <taxon>Agaricales</taxon>
        <taxon>Agaricineae</taxon>
        <taxon>Strophariaceae</taxon>
        <taxon>Pholiota</taxon>
    </lineage>
</organism>
<proteinExistence type="predicted"/>
<feature type="compositionally biased region" description="Basic residues" evidence="1">
    <location>
        <begin position="111"/>
        <end position="121"/>
    </location>
</feature>
<feature type="region of interest" description="Disordered" evidence="1">
    <location>
        <begin position="96"/>
        <end position="121"/>
    </location>
</feature>
<name>A0A9P5YNS2_9AGAR</name>
<accession>A0A9P5YNS2</accession>
<dbReference type="Proteomes" id="UP000807469">
    <property type="component" value="Unassembled WGS sequence"/>
</dbReference>
<reference evidence="2" key="1">
    <citation type="submission" date="2020-11" db="EMBL/GenBank/DDBJ databases">
        <authorList>
            <consortium name="DOE Joint Genome Institute"/>
            <person name="Ahrendt S."/>
            <person name="Riley R."/>
            <person name="Andreopoulos W."/>
            <person name="Labutti K."/>
            <person name="Pangilinan J."/>
            <person name="Ruiz-Duenas F.J."/>
            <person name="Barrasa J.M."/>
            <person name="Sanchez-Garcia M."/>
            <person name="Camarero S."/>
            <person name="Miyauchi S."/>
            <person name="Serrano A."/>
            <person name="Linde D."/>
            <person name="Babiker R."/>
            <person name="Drula E."/>
            <person name="Ayuso-Fernandez I."/>
            <person name="Pacheco R."/>
            <person name="Padilla G."/>
            <person name="Ferreira P."/>
            <person name="Barriuso J."/>
            <person name="Kellner H."/>
            <person name="Castanera R."/>
            <person name="Alfaro M."/>
            <person name="Ramirez L."/>
            <person name="Pisabarro A.G."/>
            <person name="Kuo A."/>
            <person name="Tritt A."/>
            <person name="Lipzen A."/>
            <person name="He G."/>
            <person name="Yan M."/>
            <person name="Ng V."/>
            <person name="Cullen D."/>
            <person name="Martin F."/>
            <person name="Rosso M.-N."/>
            <person name="Henrissat B."/>
            <person name="Hibbett D."/>
            <person name="Martinez A.T."/>
            <person name="Grigoriev I.V."/>
        </authorList>
    </citation>
    <scope>NUCLEOTIDE SEQUENCE</scope>
    <source>
        <strain evidence="2">CIRM-BRFM 674</strain>
    </source>
</reference>
<keyword evidence="3" id="KW-1185">Reference proteome</keyword>
<evidence type="ECO:0000256" key="1">
    <source>
        <dbReference type="SAM" id="MobiDB-lite"/>
    </source>
</evidence>